<dbReference type="Proteomes" id="UP000199514">
    <property type="component" value="Unassembled WGS sequence"/>
</dbReference>
<feature type="domain" description="Secretion system C-terminal sorting" evidence="2">
    <location>
        <begin position="184"/>
        <end position="252"/>
    </location>
</feature>
<proteinExistence type="predicted"/>
<keyword evidence="1" id="KW-0732">Signal</keyword>
<organism evidence="3 4">
    <name type="scientific">Flexibacter flexilis DSM 6793</name>
    <dbReference type="NCBI Taxonomy" id="927664"/>
    <lineage>
        <taxon>Bacteria</taxon>
        <taxon>Pseudomonadati</taxon>
        <taxon>Bacteroidota</taxon>
        <taxon>Cytophagia</taxon>
        <taxon>Cytophagales</taxon>
        <taxon>Flexibacteraceae</taxon>
        <taxon>Flexibacter</taxon>
    </lineage>
</organism>
<dbReference type="NCBIfam" id="TIGR04183">
    <property type="entry name" value="Por_Secre_tail"/>
    <property type="match status" value="1"/>
</dbReference>
<evidence type="ECO:0000313" key="4">
    <source>
        <dbReference type="Proteomes" id="UP000199514"/>
    </source>
</evidence>
<accession>A0A1I1IVJ2</accession>
<protein>
    <submittedName>
        <fullName evidence="3">Por secretion system C-terminal sorting domain-containing protein</fullName>
    </submittedName>
</protein>
<gene>
    <name evidence="3" type="ORF">SAMN05421780_105109</name>
</gene>
<evidence type="ECO:0000256" key="1">
    <source>
        <dbReference type="SAM" id="SignalP"/>
    </source>
</evidence>
<evidence type="ECO:0000313" key="3">
    <source>
        <dbReference type="EMBL" id="SFC40266.1"/>
    </source>
</evidence>
<dbReference type="EMBL" id="FOLE01000005">
    <property type="protein sequence ID" value="SFC40266.1"/>
    <property type="molecule type" value="Genomic_DNA"/>
</dbReference>
<dbReference type="RefSeq" id="WP_091511648.1">
    <property type="nucleotide sequence ID" value="NZ_FOLE01000005.1"/>
</dbReference>
<dbReference type="Gene3D" id="2.60.40.4070">
    <property type="match status" value="1"/>
</dbReference>
<dbReference type="AlphaFoldDB" id="A0A1I1IVJ2"/>
<name>A0A1I1IVJ2_9BACT</name>
<dbReference type="Pfam" id="PF18962">
    <property type="entry name" value="Por_Secre_tail"/>
    <property type="match status" value="1"/>
</dbReference>
<reference evidence="3 4" key="1">
    <citation type="submission" date="2016-10" db="EMBL/GenBank/DDBJ databases">
        <authorList>
            <person name="de Groot N.N."/>
        </authorList>
    </citation>
    <scope>NUCLEOTIDE SEQUENCE [LARGE SCALE GENOMIC DNA]</scope>
    <source>
        <strain evidence="3 4">DSM 6793</strain>
    </source>
</reference>
<feature type="signal peptide" evidence="1">
    <location>
        <begin position="1"/>
        <end position="19"/>
    </location>
</feature>
<dbReference type="STRING" id="927664.SAMN05421780_105109"/>
<evidence type="ECO:0000259" key="2">
    <source>
        <dbReference type="Pfam" id="PF18962"/>
    </source>
</evidence>
<feature type="chain" id="PRO_5011589017" evidence="1">
    <location>
        <begin position="20"/>
        <end position="254"/>
    </location>
</feature>
<dbReference type="OrthoDB" id="9792152at2"/>
<dbReference type="InterPro" id="IPR026444">
    <property type="entry name" value="Secre_tail"/>
</dbReference>
<keyword evidence="4" id="KW-1185">Reference proteome</keyword>
<sequence length="254" mass="26280">MKRKLLSLAALTLAFGAQAQIAGITVTPVGATAGDAVTITVNTTQTCPLGAGNSLSGGGTVRMHGGITLNGAAWSNLISGDLGTEATTGFTLVSGTTNVWQKTFVPSTHFNADPFAITALDFVLNSGVNGQWDNEGKDANADGGCKDFKVEFPITAAVAGTKGNLTKATLLSRVTNPVQKGTSTEILYSLPKADQVTVKVTNMLGQEVATLVNEFQSAGEQSVRFNAAGLQSGMYFYTVQAGKLVDTKKVVIAE</sequence>